<dbReference type="PANTHER" id="PTHR15077">
    <property type="entry name" value="FAS-ASSOCIATING DEATH DOMAIN-CONTAINING PROTEIN FADD"/>
    <property type="match status" value="1"/>
</dbReference>
<dbReference type="SMART" id="SM00005">
    <property type="entry name" value="DEATH"/>
    <property type="match status" value="1"/>
</dbReference>
<feature type="compositionally biased region" description="Low complexity" evidence="1">
    <location>
        <begin position="619"/>
        <end position="634"/>
    </location>
</feature>
<evidence type="ECO:0000256" key="1">
    <source>
        <dbReference type="SAM" id="MobiDB-lite"/>
    </source>
</evidence>
<dbReference type="InterPro" id="IPR016729">
    <property type="entry name" value="FADD"/>
</dbReference>
<feature type="region of interest" description="Disordered" evidence="1">
    <location>
        <begin position="675"/>
        <end position="721"/>
    </location>
</feature>
<proteinExistence type="predicted"/>
<organism evidence="3">
    <name type="scientific">Echinostoma caproni</name>
    <dbReference type="NCBI Taxonomy" id="27848"/>
    <lineage>
        <taxon>Eukaryota</taxon>
        <taxon>Metazoa</taxon>
        <taxon>Spiralia</taxon>
        <taxon>Lophotrochozoa</taxon>
        <taxon>Platyhelminthes</taxon>
        <taxon>Trematoda</taxon>
        <taxon>Digenea</taxon>
        <taxon>Plagiorchiida</taxon>
        <taxon>Echinostomata</taxon>
        <taxon>Echinostomatoidea</taxon>
        <taxon>Echinostomatidae</taxon>
        <taxon>Echinostoma</taxon>
    </lineage>
</organism>
<name>A0A183AK74_9TREM</name>
<feature type="compositionally biased region" description="Low complexity" evidence="1">
    <location>
        <begin position="250"/>
        <end position="264"/>
    </location>
</feature>
<feature type="compositionally biased region" description="Basic and acidic residues" evidence="1">
    <location>
        <begin position="708"/>
        <end position="721"/>
    </location>
</feature>
<protein>
    <submittedName>
        <fullName evidence="3">Death domain-containing protein</fullName>
    </submittedName>
</protein>
<dbReference type="AlphaFoldDB" id="A0A183AK74"/>
<feature type="region of interest" description="Disordered" evidence="1">
    <location>
        <begin position="41"/>
        <end position="84"/>
    </location>
</feature>
<feature type="compositionally biased region" description="Low complexity" evidence="1">
    <location>
        <begin position="551"/>
        <end position="563"/>
    </location>
</feature>
<feature type="compositionally biased region" description="Basic and acidic residues" evidence="1">
    <location>
        <begin position="57"/>
        <end position="70"/>
    </location>
</feature>
<dbReference type="SUPFAM" id="SSF47986">
    <property type="entry name" value="DEATH domain"/>
    <property type="match status" value="1"/>
</dbReference>
<dbReference type="WBParaSite" id="ECPE_0000737501-mRNA-1">
    <property type="protein sequence ID" value="ECPE_0000737501-mRNA-1"/>
    <property type="gene ID" value="ECPE_0000737501"/>
</dbReference>
<feature type="region of interest" description="Disordered" evidence="1">
    <location>
        <begin position="474"/>
        <end position="563"/>
    </location>
</feature>
<feature type="region of interest" description="Disordered" evidence="1">
    <location>
        <begin position="619"/>
        <end position="641"/>
    </location>
</feature>
<feature type="compositionally biased region" description="Low complexity" evidence="1">
    <location>
        <begin position="678"/>
        <end position="706"/>
    </location>
</feature>
<dbReference type="InterPro" id="IPR011029">
    <property type="entry name" value="DEATH-like_dom_sf"/>
</dbReference>
<evidence type="ECO:0000259" key="2">
    <source>
        <dbReference type="PROSITE" id="PS50017"/>
    </source>
</evidence>
<dbReference type="InterPro" id="IPR000488">
    <property type="entry name" value="Death_dom"/>
</dbReference>
<accession>A0A183AK74</accession>
<feature type="domain" description="Death" evidence="2">
    <location>
        <begin position="92"/>
        <end position="176"/>
    </location>
</feature>
<dbReference type="PROSITE" id="PS50017">
    <property type="entry name" value="DEATH_DOMAIN"/>
    <property type="match status" value="1"/>
</dbReference>
<reference evidence="3" key="1">
    <citation type="submission" date="2016-06" db="UniProtKB">
        <authorList>
            <consortium name="WormBaseParasite"/>
        </authorList>
    </citation>
    <scope>IDENTIFICATION</scope>
</reference>
<feature type="region of interest" description="Disordered" evidence="1">
    <location>
        <begin position="245"/>
        <end position="302"/>
    </location>
</feature>
<dbReference type="Gene3D" id="1.10.533.10">
    <property type="entry name" value="Death Domain, Fas"/>
    <property type="match status" value="1"/>
</dbReference>
<feature type="compositionally biased region" description="Polar residues" evidence="1">
    <location>
        <begin position="45"/>
        <end position="56"/>
    </location>
</feature>
<evidence type="ECO:0000313" key="3">
    <source>
        <dbReference type="WBParaSite" id="ECPE_0000737501-mRNA-1"/>
    </source>
</evidence>
<dbReference type="GO" id="GO:0007165">
    <property type="term" value="P:signal transduction"/>
    <property type="evidence" value="ECO:0007669"/>
    <property type="project" value="InterPro"/>
</dbReference>
<sequence>LPQKRLTVLEIQLPDKIFTRTNGHLPKITDIDEAPVLPVKPAPSNVVQPASVGRSTRATEDKRSVPEHYKGQSKSISLHSGTDDADDTIARSELDLRQVASHVGPDWPVLAMYLGVSEPDMDEISSRYTSDEECAYAMLLHWQEQTSDLQTSGTRLAQALRQLGRDDVLRNCMMNVAPVTSEEERDQALRTLAAAGVSGPYSESSGVGTSLDFSASQATVAPSVEPGPRQSVEMDVIVPVHVTRRAESDQQIVPQQQQQQQSTQPRMDSSERVIVLEGSKQLLQEDEPIRSESPPSNEGVPVEEEVIVPASSQRDAPRSFGSSYQELSLEDALRPQEGGQQGTVHAAAAHEHVYEGPEIEEAPIQATCCPKLGENEATWGRAAMECLTSLESEGALSEPSPDTESAMPEAVVVPAPGWDVSDSDTNLVLFDDIYDQALGELLANRLLNQQPTSLTPIPEVSEYSVLSSSLASAQPASSWDSGDLSPSGSMESRARASRRMLHQLLQQLRQPTDPEFSATEPRVRDLTGNGDPKRRSAEGYPLDPAGQEPAGGSLHTRTSSSRSSLADFIRLETSCEGSRVDLSEEERQLISGQYDASLRDLVAGIQALQRQHLDEAQGAAALASAESSSGSHLAMGSGEAERRVGAGHQEMTHAMEDSPSVSLVASLMAAQMQQLIQSVSASSSSVSSHPRSSASVSSAPSHTTPSDKSSEDRSRDPAPTS</sequence>
<dbReference type="Pfam" id="PF00531">
    <property type="entry name" value="Death"/>
    <property type="match status" value="1"/>
</dbReference>
<feature type="compositionally biased region" description="Basic and acidic residues" evidence="1">
    <location>
        <begin position="521"/>
        <end position="537"/>
    </location>
</feature>